<organism evidence="3 4">
    <name type="scientific">Botryobasidium botryosum (strain FD-172 SS1)</name>
    <dbReference type="NCBI Taxonomy" id="930990"/>
    <lineage>
        <taxon>Eukaryota</taxon>
        <taxon>Fungi</taxon>
        <taxon>Dikarya</taxon>
        <taxon>Basidiomycota</taxon>
        <taxon>Agaricomycotina</taxon>
        <taxon>Agaricomycetes</taxon>
        <taxon>Cantharellales</taxon>
        <taxon>Botryobasidiaceae</taxon>
        <taxon>Botryobasidium</taxon>
    </lineage>
</organism>
<name>A0A067M5L3_BOTB1</name>
<reference evidence="4" key="1">
    <citation type="journal article" date="2014" name="Proc. Natl. Acad. Sci. U.S.A.">
        <title>Extensive sampling of basidiomycete genomes demonstrates inadequacy of the white-rot/brown-rot paradigm for wood decay fungi.</title>
        <authorList>
            <person name="Riley R."/>
            <person name="Salamov A.A."/>
            <person name="Brown D.W."/>
            <person name="Nagy L.G."/>
            <person name="Floudas D."/>
            <person name="Held B.W."/>
            <person name="Levasseur A."/>
            <person name="Lombard V."/>
            <person name="Morin E."/>
            <person name="Otillar R."/>
            <person name="Lindquist E.A."/>
            <person name="Sun H."/>
            <person name="LaButti K.M."/>
            <person name="Schmutz J."/>
            <person name="Jabbour D."/>
            <person name="Luo H."/>
            <person name="Baker S.E."/>
            <person name="Pisabarro A.G."/>
            <person name="Walton J.D."/>
            <person name="Blanchette R.A."/>
            <person name="Henrissat B."/>
            <person name="Martin F."/>
            <person name="Cullen D."/>
            <person name="Hibbett D.S."/>
            <person name="Grigoriev I.V."/>
        </authorList>
    </citation>
    <scope>NUCLEOTIDE SEQUENCE [LARGE SCALE GENOMIC DNA]</scope>
    <source>
        <strain evidence="4">FD-172 SS1</strain>
    </source>
</reference>
<dbReference type="PANTHER" id="PTHR13349">
    <property type="entry name" value="TRANSLATION MACHINERY-ASSOCIATED PROTEIN 16"/>
    <property type="match status" value="1"/>
</dbReference>
<dbReference type="OrthoDB" id="270284at2759"/>
<sequence>MAPKSAAKRTEDTGDIKKKEKLFHPHSRKAGQLERASLRKTKLASASTKRSWKTINKVDRVQFFYHSLPANVPSISLPELHLIVQKLWLTRHDSDIELEQAARRKGRPKSTKETKLLEVKLQDQEEYRSGIEVPDLTHPPTVELFRKWKNGDPAYLSLLRFIRISSEHPNVVTIARHGSQEVVPVEEDMMMVEPTIPSTTIPSV</sequence>
<dbReference type="AlphaFoldDB" id="A0A067M5L3"/>
<dbReference type="Pfam" id="PF11176">
    <property type="entry name" value="Tma16"/>
    <property type="match status" value="1"/>
</dbReference>
<proteinExistence type="inferred from homology"/>
<comment type="similarity">
    <text evidence="1">Belongs to the TMA16 family.</text>
</comment>
<dbReference type="Gene3D" id="1.20.1440.170">
    <property type="entry name" value="Translation machinery-associated protein 16-like"/>
    <property type="match status" value="1"/>
</dbReference>
<dbReference type="STRING" id="930990.A0A067M5L3"/>
<evidence type="ECO:0000256" key="2">
    <source>
        <dbReference type="SAM" id="MobiDB-lite"/>
    </source>
</evidence>
<dbReference type="GO" id="GO:0005634">
    <property type="term" value="C:nucleus"/>
    <property type="evidence" value="ECO:0007669"/>
    <property type="project" value="TreeGrafter"/>
</dbReference>
<evidence type="ECO:0000313" key="4">
    <source>
        <dbReference type="Proteomes" id="UP000027195"/>
    </source>
</evidence>
<dbReference type="InParanoid" id="A0A067M5L3"/>
<feature type="region of interest" description="Disordered" evidence="2">
    <location>
        <begin position="1"/>
        <end position="40"/>
    </location>
</feature>
<accession>A0A067M5L3</accession>
<dbReference type="InterPro" id="IPR021346">
    <property type="entry name" value="Tma16"/>
</dbReference>
<dbReference type="Proteomes" id="UP000027195">
    <property type="component" value="Unassembled WGS sequence"/>
</dbReference>
<feature type="compositionally biased region" description="Basic residues" evidence="2">
    <location>
        <begin position="19"/>
        <end position="29"/>
    </location>
</feature>
<gene>
    <name evidence="3" type="ORF">BOTBODRAFT_39279</name>
</gene>
<dbReference type="EMBL" id="KL198121">
    <property type="protein sequence ID" value="KDQ06846.1"/>
    <property type="molecule type" value="Genomic_DNA"/>
</dbReference>
<keyword evidence="4" id="KW-1185">Reference proteome</keyword>
<evidence type="ECO:0000256" key="1">
    <source>
        <dbReference type="ARBA" id="ARBA00034127"/>
    </source>
</evidence>
<dbReference type="PANTHER" id="PTHR13349:SF2">
    <property type="entry name" value="TRANSLATION MACHINERY-ASSOCIATED PROTEIN 16"/>
    <property type="match status" value="1"/>
</dbReference>
<protein>
    <recommendedName>
        <fullName evidence="5">Translation machinery-associated protein 16</fullName>
    </recommendedName>
</protein>
<evidence type="ECO:0000313" key="3">
    <source>
        <dbReference type="EMBL" id="KDQ06846.1"/>
    </source>
</evidence>
<feature type="compositionally biased region" description="Basic and acidic residues" evidence="2">
    <location>
        <begin position="8"/>
        <end position="18"/>
    </location>
</feature>
<dbReference type="InterPro" id="IPR038356">
    <property type="entry name" value="Tma16_sf"/>
</dbReference>
<evidence type="ECO:0008006" key="5">
    <source>
        <dbReference type="Google" id="ProtNLM"/>
    </source>
</evidence>
<dbReference type="HOGENOM" id="CLU_106400_0_0_1"/>